<keyword evidence="7" id="KW-0067">ATP-binding</keyword>
<evidence type="ECO:0000256" key="3">
    <source>
        <dbReference type="ARBA" id="ARBA00022679"/>
    </source>
</evidence>
<comment type="caution">
    <text evidence="14">The sequence shown here is derived from an EMBL/GenBank/DDBJ whole genome shotgun (WGS) entry which is preliminary data.</text>
</comment>
<dbReference type="Proteomes" id="UP000251960">
    <property type="component" value="Chromosome 7"/>
</dbReference>
<accession>A0A3L6DV31</accession>
<keyword evidence="14" id="KW-0675">Receptor</keyword>
<keyword evidence="2" id="KW-0723">Serine/threonine-protein kinase</keyword>
<keyword evidence="8" id="KW-1015">Disulfide bond</keyword>
<dbReference type="InterPro" id="IPR000719">
    <property type="entry name" value="Prot_kinase_dom"/>
</dbReference>
<dbReference type="GO" id="GO:0030246">
    <property type="term" value="F:carbohydrate binding"/>
    <property type="evidence" value="ECO:0007669"/>
    <property type="project" value="UniProtKB-KW"/>
</dbReference>
<evidence type="ECO:0000256" key="11">
    <source>
        <dbReference type="ARBA" id="ARBA00048679"/>
    </source>
</evidence>
<feature type="transmembrane region" description="Helical" evidence="12">
    <location>
        <begin position="12"/>
        <end position="31"/>
    </location>
</feature>
<gene>
    <name evidence="14" type="primary">At1g61390_1</name>
    <name evidence="14" type="ORF">Zm00014a_016727</name>
</gene>
<evidence type="ECO:0000256" key="2">
    <source>
        <dbReference type="ARBA" id="ARBA00022527"/>
    </source>
</evidence>
<evidence type="ECO:0000256" key="10">
    <source>
        <dbReference type="ARBA" id="ARBA00047899"/>
    </source>
</evidence>
<feature type="domain" description="Protein kinase" evidence="13">
    <location>
        <begin position="82"/>
        <end position="184"/>
    </location>
</feature>
<name>A0A3L6DV31_MAIZE</name>
<dbReference type="EC" id="2.7.11.1" evidence="1"/>
<comment type="catalytic activity">
    <reaction evidence="10">
        <text>L-threonyl-[protein] + ATP = O-phospho-L-threonyl-[protein] + ADP + H(+)</text>
        <dbReference type="Rhea" id="RHEA:46608"/>
        <dbReference type="Rhea" id="RHEA-COMP:11060"/>
        <dbReference type="Rhea" id="RHEA-COMP:11605"/>
        <dbReference type="ChEBI" id="CHEBI:15378"/>
        <dbReference type="ChEBI" id="CHEBI:30013"/>
        <dbReference type="ChEBI" id="CHEBI:30616"/>
        <dbReference type="ChEBI" id="CHEBI:61977"/>
        <dbReference type="ChEBI" id="CHEBI:456216"/>
        <dbReference type="EC" id="2.7.11.1"/>
    </reaction>
</comment>
<dbReference type="SUPFAM" id="SSF56112">
    <property type="entry name" value="Protein kinase-like (PK-like)"/>
    <property type="match status" value="1"/>
</dbReference>
<evidence type="ECO:0000313" key="14">
    <source>
        <dbReference type="EMBL" id="PWZ12574.1"/>
    </source>
</evidence>
<dbReference type="PANTHER" id="PTHR27002">
    <property type="entry name" value="RECEPTOR-LIKE SERINE/THREONINE-PROTEIN KINASE SD1-8"/>
    <property type="match status" value="1"/>
</dbReference>
<keyword evidence="12" id="KW-1133">Transmembrane helix</keyword>
<keyword evidence="4" id="KW-0732">Signal</keyword>
<dbReference type="EMBL" id="NCVQ01000008">
    <property type="protein sequence ID" value="PWZ12574.1"/>
    <property type="molecule type" value="Genomic_DNA"/>
</dbReference>
<keyword evidence="12" id="KW-0812">Transmembrane</keyword>
<dbReference type="PROSITE" id="PS50011">
    <property type="entry name" value="PROTEIN_KINASE_DOM"/>
    <property type="match status" value="1"/>
</dbReference>
<evidence type="ECO:0000256" key="4">
    <source>
        <dbReference type="ARBA" id="ARBA00022729"/>
    </source>
</evidence>
<protein>
    <recommendedName>
        <fullName evidence="1">non-specific serine/threonine protein kinase</fullName>
        <ecNumber evidence="1">2.7.11.1</ecNumber>
    </recommendedName>
</protein>
<evidence type="ECO:0000256" key="1">
    <source>
        <dbReference type="ARBA" id="ARBA00012513"/>
    </source>
</evidence>
<dbReference type="GO" id="GO:0005524">
    <property type="term" value="F:ATP binding"/>
    <property type="evidence" value="ECO:0007669"/>
    <property type="project" value="UniProtKB-KW"/>
</dbReference>
<dbReference type="AlphaFoldDB" id="A0A3L6DV31"/>
<dbReference type="FunFam" id="3.30.200.20:FF:000195">
    <property type="entry name" value="G-type lectin S-receptor-like serine/threonine-protein kinase"/>
    <property type="match status" value="1"/>
</dbReference>
<keyword evidence="5" id="KW-0547">Nucleotide-binding</keyword>
<keyword evidence="6 14" id="KW-0418">Kinase</keyword>
<evidence type="ECO:0000259" key="13">
    <source>
        <dbReference type="PROSITE" id="PS50011"/>
    </source>
</evidence>
<evidence type="ECO:0000256" key="8">
    <source>
        <dbReference type="ARBA" id="ARBA00023157"/>
    </source>
</evidence>
<evidence type="ECO:0000256" key="7">
    <source>
        <dbReference type="ARBA" id="ARBA00022840"/>
    </source>
</evidence>
<dbReference type="InterPro" id="IPR011009">
    <property type="entry name" value="Kinase-like_dom_sf"/>
</dbReference>
<reference evidence="14" key="1">
    <citation type="journal article" date="2018" name="Nat. Genet.">
        <title>Extensive intraspecific gene order and gene structural variations between Mo17 and other maize genomes.</title>
        <authorList>
            <person name="Sun S."/>
            <person name="Zhou Y."/>
            <person name="Chen J."/>
            <person name="Shi J."/>
            <person name="Zhao H."/>
            <person name="Zhao H."/>
            <person name="Song W."/>
            <person name="Zhang M."/>
            <person name="Cui Y."/>
            <person name="Dong X."/>
            <person name="Liu H."/>
            <person name="Ma X."/>
            <person name="Jiao Y."/>
            <person name="Wang B."/>
            <person name="Wei X."/>
            <person name="Stein J.C."/>
            <person name="Glaubitz J.C."/>
            <person name="Lu F."/>
            <person name="Yu G."/>
            <person name="Liang C."/>
            <person name="Fengler K."/>
            <person name="Li B."/>
            <person name="Rafalski A."/>
            <person name="Schnable P.S."/>
            <person name="Ware D.H."/>
            <person name="Buckler E.S."/>
            <person name="Lai J."/>
        </authorList>
    </citation>
    <scope>NUCLEOTIDE SEQUENCE [LARGE SCALE GENOMIC DNA]</scope>
    <source>
        <tissue evidence="14">Seedling</tissue>
    </source>
</reference>
<keyword evidence="3" id="KW-0808">Transferase</keyword>
<dbReference type="Gene3D" id="3.30.200.20">
    <property type="entry name" value="Phosphorylase Kinase, domain 1"/>
    <property type="match status" value="1"/>
</dbReference>
<evidence type="ECO:0000256" key="5">
    <source>
        <dbReference type="ARBA" id="ARBA00022741"/>
    </source>
</evidence>
<keyword evidence="12" id="KW-0472">Membrane</keyword>
<sequence length="184" mass="20838">MVPDNTIDTLVGIGVFLVVISIACLVIHIWIKTQQQREQAILKLQRVSLAIKSVINLWSMEGGNLGFSQYDYSHIKEATNNFSVDNKLGEGGFGPVYKGQLRSGIKIAAKKLEACSLQGLLEFQNEIQLIAKLQHKNLVKLLGCCTRGDQEKMLIYEYMENKSLDYFIFGKDHLFYMCKLLTIM</sequence>
<organism evidence="14">
    <name type="scientific">Zea mays</name>
    <name type="common">Maize</name>
    <dbReference type="NCBI Taxonomy" id="4577"/>
    <lineage>
        <taxon>Eukaryota</taxon>
        <taxon>Viridiplantae</taxon>
        <taxon>Streptophyta</taxon>
        <taxon>Embryophyta</taxon>
        <taxon>Tracheophyta</taxon>
        <taxon>Spermatophyta</taxon>
        <taxon>Magnoliopsida</taxon>
        <taxon>Liliopsida</taxon>
        <taxon>Poales</taxon>
        <taxon>Poaceae</taxon>
        <taxon>PACMAD clade</taxon>
        <taxon>Panicoideae</taxon>
        <taxon>Andropogonodae</taxon>
        <taxon>Andropogoneae</taxon>
        <taxon>Tripsacinae</taxon>
        <taxon>Zea</taxon>
    </lineage>
</organism>
<dbReference type="PANTHER" id="PTHR27002:SF697">
    <property type="entry name" value="OS07G0534300 PROTEIN"/>
    <property type="match status" value="1"/>
</dbReference>
<keyword evidence="9" id="KW-0325">Glycoprotein</keyword>
<dbReference type="Pfam" id="PF07714">
    <property type="entry name" value="PK_Tyr_Ser-Thr"/>
    <property type="match status" value="1"/>
</dbReference>
<proteinExistence type="predicted"/>
<dbReference type="GO" id="GO:0004674">
    <property type="term" value="F:protein serine/threonine kinase activity"/>
    <property type="evidence" value="ECO:0007669"/>
    <property type="project" value="UniProtKB-KW"/>
</dbReference>
<comment type="catalytic activity">
    <reaction evidence="11">
        <text>L-seryl-[protein] + ATP = O-phospho-L-seryl-[protein] + ADP + H(+)</text>
        <dbReference type="Rhea" id="RHEA:17989"/>
        <dbReference type="Rhea" id="RHEA-COMP:9863"/>
        <dbReference type="Rhea" id="RHEA-COMP:11604"/>
        <dbReference type="ChEBI" id="CHEBI:15378"/>
        <dbReference type="ChEBI" id="CHEBI:29999"/>
        <dbReference type="ChEBI" id="CHEBI:30616"/>
        <dbReference type="ChEBI" id="CHEBI:83421"/>
        <dbReference type="ChEBI" id="CHEBI:456216"/>
        <dbReference type="EC" id="2.7.11.1"/>
    </reaction>
</comment>
<evidence type="ECO:0000256" key="9">
    <source>
        <dbReference type="ARBA" id="ARBA00023180"/>
    </source>
</evidence>
<evidence type="ECO:0000256" key="12">
    <source>
        <dbReference type="SAM" id="Phobius"/>
    </source>
</evidence>
<dbReference type="InterPro" id="IPR001245">
    <property type="entry name" value="Ser-Thr/Tyr_kinase_cat_dom"/>
</dbReference>
<keyword evidence="14" id="KW-0430">Lectin</keyword>
<evidence type="ECO:0000256" key="6">
    <source>
        <dbReference type="ARBA" id="ARBA00022777"/>
    </source>
</evidence>